<gene>
    <name evidence="1" type="ORF">BTW07_09045</name>
</gene>
<dbReference type="OrthoDB" id="5623813at2"/>
<comment type="caution">
    <text evidence="1">The sequence shown here is derived from an EMBL/GenBank/DDBJ whole genome shotgun (WGS) entry which is preliminary data.</text>
</comment>
<accession>A0A1Q8ST25</accession>
<dbReference type="AlphaFoldDB" id="A0A1Q8ST25"/>
<dbReference type="Proteomes" id="UP000186878">
    <property type="component" value="Unassembled WGS sequence"/>
</dbReference>
<dbReference type="RefSeq" id="WP_075569875.1">
    <property type="nucleotide sequence ID" value="NZ_MSDO01000010.1"/>
</dbReference>
<evidence type="ECO:0000313" key="2">
    <source>
        <dbReference type="Proteomes" id="UP000186878"/>
    </source>
</evidence>
<keyword evidence="1" id="KW-0378">Hydrolase</keyword>
<evidence type="ECO:0000313" key="1">
    <source>
        <dbReference type="EMBL" id="OLO04587.1"/>
    </source>
</evidence>
<dbReference type="NCBIfam" id="TIGR01509">
    <property type="entry name" value="HAD-SF-IA-v3"/>
    <property type="match status" value="1"/>
</dbReference>
<name>A0A1Q8ST25_9GAMM</name>
<proteinExistence type="predicted"/>
<reference evidence="1 2" key="1">
    <citation type="submission" date="2016-12" db="EMBL/GenBank/DDBJ databases">
        <title>Draft genome sequences of strains Salinicola socius SMB35, Salinicola sp. MH3R3-1 and Chromohalobacter sp. SMB17 from the Verkhnekamsk potash mining region of Russia.</title>
        <authorList>
            <person name="Mavrodi D.V."/>
            <person name="Olsson B.E."/>
            <person name="Korsakova E.S."/>
            <person name="Pyankova A."/>
            <person name="Mavrodi O.V."/>
            <person name="Plotnikova E.G."/>
        </authorList>
    </citation>
    <scope>NUCLEOTIDE SEQUENCE [LARGE SCALE GENOMIC DNA]</scope>
    <source>
        <strain evidence="1 2">SMB35</strain>
    </source>
</reference>
<dbReference type="GO" id="GO:0016787">
    <property type="term" value="F:hydrolase activity"/>
    <property type="evidence" value="ECO:0007669"/>
    <property type="project" value="UniProtKB-KW"/>
</dbReference>
<dbReference type="SFLD" id="SFLDS00003">
    <property type="entry name" value="Haloacid_Dehalogenase"/>
    <property type="match status" value="1"/>
</dbReference>
<dbReference type="CDD" id="cd01427">
    <property type="entry name" value="HAD_like"/>
    <property type="match status" value="1"/>
</dbReference>
<dbReference type="Gene3D" id="3.40.50.1000">
    <property type="entry name" value="HAD superfamily/HAD-like"/>
    <property type="match status" value="1"/>
</dbReference>
<dbReference type="SUPFAM" id="SSF56784">
    <property type="entry name" value="HAD-like"/>
    <property type="match status" value="1"/>
</dbReference>
<dbReference type="STRING" id="404433.BTW07_09045"/>
<keyword evidence="2" id="KW-1185">Reference proteome</keyword>
<dbReference type="PANTHER" id="PTHR43885">
    <property type="entry name" value="HALOACID DEHALOGENASE-LIKE HYDROLASE"/>
    <property type="match status" value="1"/>
</dbReference>
<dbReference type="InterPro" id="IPR036412">
    <property type="entry name" value="HAD-like_sf"/>
</dbReference>
<protein>
    <submittedName>
        <fullName evidence="1">HAD family hydrolase</fullName>
    </submittedName>
</protein>
<dbReference type="InterPro" id="IPR006439">
    <property type="entry name" value="HAD-SF_hydro_IA"/>
</dbReference>
<dbReference type="EMBL" id="MSDO01000010">
    <property type="protein sequence ID" value="OLO04587.1"/>
    <property type="molecule type" value="Genomic_DNA"/>
</dbReference>
<dbReference type="NCBIfam" id="TIGR01549">
    <property type="entry name" value="HAD-SF-IA-v1"/>
    <property type="match status" value="1"/>
</dbReference>
<dbReference type="SFLD" id="SFLDG01129">
    <property type="entry name" value="C1.5:_HAD__Beta-PGM__Phosphata"/>
    <property type="match status" value="1"/>
</dbReference>
<organism evidence="1 2">
    <name type="scientific">Salinicola socius</name>
    <dbReference type="NCBI Taxonomy" id="404433"/>
    <lineage>
        <taxon>Bacteria</taxon>
        <taxon>Pseudomonadati</taxon>
        <taxon>Pseudomonadota</taxon>
        <taxon>Gammaproteobacteria</taxon>
        <taxon>Oceanospirillales</taxon>
        <taxon>Halomonadaceae</taxon>
        <taxon>Salinicola</taxon>
    </lineage>
</organism>
<dbReference type="Gene3D" id="1.10.260.80">
    <property type="match status" value="1"/>
</dbReference>
<dbReference type="PANTHER" id="PTHR43885:SF1">
    <property type="entry name" value="SUPERFAMILY HYDROLASE, PUTATIVE (AFU_ORTHOLOGUE AFUA_4G13290)-RELATED"/>
    <property type="match status" value="1"/>
</dbReference>
<dbReference type="Pfam" id="PF00702">
    <property type="entry name" value="Hydrolase"/>
    <property type="match status" value="1"/>
</dbReference>
<sequence>MTSPTLTQIRHWVFDMDGTLTVGVHDFPAIRRHLEIPEGADILHHLETLPAAERDAKHAWLLEHERELAMRSTAATGAIELIQTLGERGCRLGILTRNAKALAHITLEAIGLADCFAPDDVLGRDEAPPKPHPGGLDHFIRRWNVTPAALVMVGDSHIDMACGRAAGAQTVLVNAPQARETRDADWHLADCRALAKRLVNGS</sequence>
<dbReference type="InterPro" id="IPR023214">
    <property type="entry name" value="HAD_sf"/>
</dbReference>